<evidence type="ECO:0000256" key="18">
    <source>
        <dbReference type="RuleBase" id="RU003794"/>
    </source>
</evidence>
<keyword evidence="10 18" id="KW-0378">Hydrolase</keyword>
<feature type="domain" description="Prepilin type IV endopeptidase peptidase" evidence="20">
    <location>
        <begin position="166"/>
        <end position="275"/>
    </location>
</feature>
<reference evidence="22 23" key="1">
    <citation type="submission" date="2020-04" db="EMBL/GenBank/DDBJ databases">
        <title>Usitatibacter rugosus gen. nov., sp. nov. and Usitatibacter palustris sp. nov., novel members of Usitatibacteraceae fam. nov. within the order Nitrosomonadales isolated from soil.</title>
        <authorList>
            <person name="Huber K.J."/>
            <person name="Neumann-Schaal M."/>
            <person name="Geppert A."/>
            <person name="Luckner M."/>
            <person name="Wanner G."/>
            <person name="Overmann J."/>
        </authorList>
    </citation>
    <scope>NUCLEOTIDE SEQUENCE [LARGE SCALE GENOMIC DNA]</scope>
    <source>
        <strain evidence="22 23">0125_3</strain>
    </source>
</reference>
<dbReference type="EC" id="2.1.1.-" evidence="18"/>
<feature type="transmembrane region" description="Helical" evidence="19">
    <location>
        <begin position="250"/>
        <end position="279"/>
    </location>
</feature>
<keyword evidence="8" id="KW-0949">S-adenosyl-L-methionine</keyword>
<evidence type="ECO:0000256" key="19">
    <source>
        <dbReference type="SAM" id="Phobius"/>
    </source>
</evidence>
<dbReference type="RefSeq" id="WP_171089010.1">
    <property type="nucleotide sequence ID" value="NZ_CP053069.1"/>
</dbReference>
<keyword evidence="12 19" id="KW-0472">Membrane</keyword>
<feature type="domain" description="Prepilin peptidase A24 N-terminal" evidence="21">
    <location>
        <begin position="18"/>
        <end position="156"/>
    </location>
</feature>
<evidence type="ECO:0000256" key="17">
    <source>
        <dbReference type="RuleBase" id="RU003793"/>
    </source>
</evidence>
<comment type="function">
    <text evidence="18">Plays an essential role in type IV pili and type II pseudopili formation by proteolytically removing the leader sequence from substrate proteins and subsequently monomethylating the alpha-amino group of the newly exposed N-terminal phenylalanine.</text>
</comment>
<proteinExistence type="inferred from homology"/>
<dbReference type="InterPro" id="IPR000045">
    <property type="entry name" value="Prepilin_IV_endopep_pep"/>
</dbReference>
<keyword evidence="9 18" id="KW-0812">Transmembrane</keyword>
<evidence type="ECO:0000256" key="5">
    <source>
        <dbReference type="ARBA" id="ARBA00022603"/>
    </source>
</evidence>
<dbReference type="GO" id="GO:0032259">
    <property type="term" value="P:methylation"/>
    <property type="evidence" value="ECO:0007669"/>
    <property type="project" value="UniProtKB-KW"/>
</dbReference>
<feature type="transmembrane region" description="Helical" evidence="19">
    <location>
        <begin position="156"/>
        <end position="178"/>
    </location>
</feature>
<keyword evidence="11 19" id="KW-1133">Transmembrane helix</keyword>
<dbReference type="GO" id="GO:0005886">
    <property type="term" value="C:plasma membrane"/>
    <property type="evidence" value="ECO:0007669"/>
    <property type="project" value="UniProtKB-SubCell"/>
</dbReference>
<gene>
    <name evidence="22" type="primary">outO</name>
    <name evidence="22" type="ORF">DSM104443_00347</name>
</gene>
<evidence type="ECO:0000256" key="15">
    <source>
        <dbReference type="ARBA" id="ARBA00067082"/>
    </source>
</evidence>
<keyword evidence="13 18" id="KW-0511">Multifunctional enzyme</keyword>
<dbReference type="AlphaFoldDB" id="A0A6M4GPP9"/>
<protein>
    <recommendedName>
        <fullName evidence="16 18">Prepilin leader peptidase/N-methyltransferase</fullName>
        <ecNumber evidence="18">2.1.1.-</ecNumber>
        <ecNumber evidence="15 18">3.4.23.43</ecNumber>
    </recommendedName>
</protein>
<dbReference type="FunFam" id="1.20.120.1220:FF:000001">
    <property type="entry name" value="Type 4 prepilin-like proteins leader peptide-processing enzyme"/>
    <property type="match status" value="1"/>
</dbReference>
<evidence type="ECO:0000256" key="12">
    <source>
        <dbReference type="ARBA" id="ARBA00023136"/>
    </source>
</evidence>
<keyword evidence="5 18" id="KW-0489">Methyltransferase</keyword>
<dbReference type="EC" id="3.4.23.43" evidence="15 18"/>
<dbReference type="KEGG" id="uru:DSM104443_00347"/>
<name>A0A6M4GPP9_9PROT</name>
<dbReference type="Gene3D" id="1.20.120.1220">
    <property type="match status" value="1"/>
</dbReference>
<feature type="transmembrane region" description="Helical" evidence="19">
    <location>
        <begin position="211"/>
        <end position="230"/>
    </location>
</feature>
<comment type="similarity">
    <text evidence="2 17">Belongs to the peptidase A24 family.</text>
</comment>
<organism evidence="22 23">
    <name type="scientific">Usitatibacter rugosus</name>
    <dbReference type="NCBI Taxonomy" id="2732067"/>
    <lineage>
        <taxon>Bacteria</taxon>
        <taxon>Pseudomonadati</taxon>
        <taxon>Pseudomonadota</taxon>
        <taxon>Betaproteobacteria</taxon>
        <taxon>Nitrosomonadales</taxon>
        <taxon>Usitatibacteraceae</taxon>
        <taxon>Usitatibacter</taxon>
    </lineage>
</organism>
<evidence type="ECO:0000256" key="7">
    <source>
        <dbReference type="ARBA" id="ARBA00022679"/>
    </source>
</evidence>
<keyword evidence="6 18" id="KW-0645">Protease</keyword>
<dbReference type="InterPro" id="IPR010627">
    <property type="entry name" value="Prepilin_pept_A24_N"/>
</dbReference>
<keyword evidence="3" id="KW-1003">Cell membrane</keyword>
<dbReference type="PRINTS" id="PR00864">
    <property type="entry name" value="PREPILNPTASE"/>
</dbReference>
<dbReference type="GO" id="GO:0008168">
    <property type="term" value="F:methyltransferase activity"/>
    <property type="evidence" value="ECO:0007669"/>
    <property type="project" value="UniProtKB-KW"/>
</dbReference>
<dbReference type="GO" id="GO:0006465">
    <property type="term" value="P:signal peptide processing"/>
    <property type="evidence" value="ECO:0007669"/>
    <property type="project" value="TreeGrafter"/>
</dbReference>
<dbReference type="PANTHER" id="PTHR30487">
    <property type="entry name" value="TYPE 4 PREPILIN-LIKE PROTEINS LEADER PEPTIDE-PROCESSING ENZYME"/>
    <property type="match status" value="1"/>
</dbReference>
<evidence type="ECO:0000256" key="6">
    <source>
        <dbReference type="ARBA" id="ARBA00022670"/>
    </source>
</evidence>
<accession>A0A6M4GPP9</accession>
<dbReference type="InterPro" id="IPR014032">
    <property type="entry name" value="Peptidase_A24A_bac"/>
</dbReference>
<dbReference type="Pfam" id="PF06750">
    <property type="entry name" value="A24_N_bact"/>
    <property type="match status" value="1"/>
</dbReference>
<evidence type="ECO:0000259" key="21">
    <source>
        <dbReference type="Pfam" id="PF06750"/>
    </source>
</evidence>
<evidence type="ECO:0000256" key="2">
    <source>
        <dbReference type="ARBA" id="ARBA00005801"/>
    </source>
</evidence>
<evidence type="ECO:0000256" key="3">
    <source>
        <dbReference type="ARBA" id="ARBA00022475"/>
    </source>
</evidence>
<dbReference type="Proteomes" id="UP000501534">
    <property type="component" value="Chromosome"/>
</dbReference>
<evidence type="ECO:0000256" key="13">
    <source>
        <dbReference type="ARBA" id="ARBA00023268"/>
    </source>
</evidence>
<dbReference type="Pfam" id="PF01478">
    <property type="entry name" value="Peptidase_A24"/>
    <property type="match status" value="1"/>
</dbReference>
<comment type="catalytic activity">
    <reaction evidence="14 18">
        <text>Typically cleaves a -Gly-|-Phe- bond to release an N-terminal, basic peptide of 5-8 residues from type IV prepilin, and then N-methylates the new N-terminal amino group, the methyl donor being S-adenosyl-L-methionine.</text>
        <dbReference type="EC" id="3.4.23.43"/>
    </reaction>
</comment>
<keyword evidence="23" id="KW-1185">Reference proteome</keyword>
<evidence type="ECO:0000256" key="14">
    <source>
        <dbReference type="ARBA" id="ARBA00050401"/>
    </source>
</evidence>
<dbReference type="PANTHER" id="PTHR30487:SF0">
    <property type="entry name" value="PREPILIN LEADER PEPTIDASE_N-METHYLTRANSFERASE-RELATED"/>
    <property type="match status" value="1"/>
</dbReference>
<evidence type="ECO:0000259" key="20">
    <source>
        <dbReference type="Pfam" id="PF01478"/>
    </source>
</evidence>
<evidence type="ECO:0000256" key="1">
    <source>
        <dbReference type="ARBA" id="ARBA00004429"/>
    </source>
</evidence>
<dbReference type="EMBL" id="CP053069">
    <property type="protein sequence ID" value="QJR09309.1"/>
    <property type="molecule type" value="Genomic_DNA"/>
</dbReference>
<dbReference type="InterPro" id="IPR050882">
    <property type="entry name" value="Prepilin_peptidase/N-MTase"/>
</dbReference>
<evidence type="ECO:0000256" key="8">
    <source>
        <dbReference type="ARBA" id="ARBA00022691"/>
    </source>
</evidence>
<evidence type="ECO:0000313" key="22">
    <source>
        <dbReference type="EMBL" id="QJR09309.1"/>
    </source>
</evidence>
<evidence type="ECO:0000256" key="9">
    <source>
        <dbReference type="ARBA" id="ARBA00022692"/>
    </source>
</evidence>
<feature type="transmembrane region" description="Helical" evidence="19">
    <location>
        <begin position="12"/>
        <end position="32"/>
    </location>
</feature>
<evidence type="ECO:0000256" key="10">
    <source>
        <dbReference type="ARBA" id="ARBA00022801"/>
    </source>
</evidence>
<keyword evidence="7 18" id="KW-0808">Transferase</keyword>
<keyword evidence="4" id="KW-0997">Cell inner membrane</keyword>
<feature type="transmembrane region" description="Helical" evidence="19">
    <location>
        <begin position="291"/>
        <end position="314"/>
    </location>
</feature>
<evidence type="ECO:0000256" key="16">
    <source>
        <dbReference type="ARBA" id="ARBA00071870"/>
    </source>
</evidence>
<evidence type="ECO:0000313" key="23">
    <source>
        <dbReference type="Proteomes" id="UP000501534"/>
    </source>
</evidence>
<dbReference type="GO" id="GO:0004190">
    <property type="term" value="F:aspartic-type endopeptidase activity"/>
    <property type="evidence" value="ECO:0007669"/>
    <property type="project" value="UniProtKB-EC"/>
</dbReference>
<sequence length="319" mass="34496">MLDALQTSPAWLIGVCTLLGLCVGSFLNVVIYRLPLMLQREWVSEAREIVAELGEGVSRRFRIRPPAKAAKASRAGPWKAKRWAEGREGEARLSLMFPPSRCPSCGSGITALQNVPVVSWIVLRGKCANCRAPISARYPIVELAAGLLGGFLAWRYGYSLALAGALVFAWALLALSLIDFDTQYLPDVITLPLLWLGLLVNLDSTFATPRAALLGAVGGYLVLWSVYWAFKLIAKKEGMGYGDFKLLAAIGAWVGWQVLPFVILVSAGLGSVIGIAAVVLKGNSTDARMPFGPYLALGGILALVWGRVVTVYWLGYWPS</sequence>
<comment type="subcellular location">
    <subcellularLocation>
        <location evidence="1">Cell inner membrane</location>
        <topology evidence="1">Multi-pass membrane protein</topology>
    </subcellularLocation>
    <subcellularLocation>
        <location evidence="18">Cell membrane</location>
        <topology evidence="18">Multi-pass membrane protein</topology>
    </subcellularLocation>
</comment>
<evidence type="ECO:0000256" key="4">
    <source>
        <dbReference type="ARBA" id="ARBA00022519"/>
    </source>
</evidence>
<evidence type="ECO:0000256" key="11">
    <source>
        <dbReference type="ARBA" id="ARBA00022989"/>
    </source>
</evidence>